<dbReference type="PANTHER" id="PTHR33508:SF1">
    <property type="entry name" value="UPF0056 MEMBRANE PROTEIN YHCE"/>
    <property type="match status" value="1"/>
</dbReference>
<feature type="transmembrane region" description="Helical" evidence="7">
    <location>
        <begin position="121"/>
        <end position="142"/>
    </location>
</feature>
<keyword evidence="3" id="KW-1003">Cell membrane</keyword>
<dbReference type="NCBIfam" id="TIGR00427">
    <property type="entry name" value="NAAT family transporter"/>
    <property type="match status" value="1"/>
</dbReference>
<evidence type="ECO:0000256" key="4">
    <source>
        <dbReference type="ARBA" id="ARBA00022692"/>
    </source>
</evidence>
<gene>
    <name evidence="8" type="ORF">FBZ96_1021090</name>
</gene>
<comment type="caution">
    <text evidence="8">The sequence shown here is derived from an EMBL/GenBank/DDBJ whole genome shotgun (WGS) entry which is preliminary data.</text>
</comment>
<feature type="transmembrane region" description="Helical" evidence="7">
    <location>
        <begin position="196"/>
        <end position="214"/>
    </location>
</feature>
<keyword evidence="9" id="KW-1185">Reference proteome</keyword>
<evidence type="ECO:0000313" key="8">
    <source>
        <dbReference type="EMBL" id="TWB04610.1"/>
    </source>
</evidence>
<dbReference type="Pfam" id="PF01914">
    <property type="entry name" value="MarC"/>
    <property type="match status" value="1"/>
</dbReference>
<keyword evidence="6 7" id="KW-0472">Membrane</keyword>
<feature type="transmembrane region" description="Helical" evidence="7">
    <location>
        <begin position="54"/>
        <end position="74"/>
    </location>
</feature>
<dbReference type="OrthoDB" id="21094at2"/>
<comment type="subcellular location">
    <subcellularLocation>
        <location evidence="1 7">Cell membrane</location>
        <topology evidence="1 7">Multi-pass membrane protein</topology>
    </subcellularLocation>
</comment>
<reference evidence="8 9" key="1">
    <citation type="submission" date="2019-06" db="EMBL/GenBank/DDBJ databases">
        <title>Genomic Encyclopedia of Type Strains, Phase IV (KMG-V): Genome sequencing to study the core and pangenomes of soil and plant-associated prokaryotes.</title>
        <authorList>
            <person name="Whitman W."/>
        </authorList>
    </citation>
    <scope>NUCLEOTIDE SEQUENCE [LARGE SCALE GENOMIC DNA]</scope>
    <source>
        <strain evidence="8 9">BR 510</strain>
    </source>
</reference>
<comment type="similarity">
    <text evidence="2 7">Belongs to the UPF0056 (MarC) family.</text>
</comment>
<dbReference type="InterPro" id="IPR002771">
    <property type="entry name" value="Multi_antbiot-R_MarC"/>
</dbReference>
<dbReference type="GO" id="GO:0005886">
    <property type="term" value="C:plasma membrane"/>
    <property type="evidence" value="ECO:0007669"/>
    <property type="project" value="UniProtKB-SubCell"/>
</dbReference>
<dbReference type="STRING" id="1803665.GCA_001641335_01442"/>
<evidence type="ECO:0000256" key="5">
    <source>
        <dbReference type="ARBA" id="ARBA00022989"/>
    </source>
</evidence>
<dbReference type="PANTHER" id="PTHR33508">
    <property type="entry name" value="UPF0056 MEMBRANE PROTEIN YHCE"/>
    <property type="match status" value="1"/>
</dbReference>
<dbReference type="Proteomes" id="UP000319949">
    <property type="component" value="Unassembled WGS sequence"/>
</dbReference>
<dbReference type="AlphaFoldDB" id="A0A560E5P5"/>
<keyword evidence="5 7" id="KW-1133">Transmembrane helix</keyword>
<evidence type="ECO:0000256" key="3">
    <source>
        <dbReference type="ARBA" id="ARBA00022475"/>
    </source>
</evidence>
<feature type="transmembrane region" description="Helical" evidence="7">
    <location>
        <begin position="13"/>
        <end position="34"/>
    </location>
</feature>
<organism evidence="8 9">
    <name type="scientific">Bradyrhizobium stylosanthis</name>
    <dbReference type="NCBI Taxonomy" id="1803665"/>
    <lineage>
        <taxon>Bacteria</taxon>
        <taxon>Pseudomonadati</taxon>
        <taxon>Pseudomonadota</taxon>
        <taxon>Alphaproteobacteria</taxon>
        <taxon>Hyphomicrobiales</taxon>
        <taxon>Nitrobacteraceae</taxon>
        <taxon>Bradyrhizobium</taxon>
    </lineage>
</organism>
<dbReference type="EMBL" id="VITK01000002">
    <property type="protein sequence ID" value="TWB04610.1"/>
    <property type="molecule type" value="Genomic_DNA"/>
</dbReference>
<proteinExistence type="inferred from homology"/>
<feature type="transmembrane region" description="Helical" evidence="7">
    <location>
        <begin position="80"/>
        <end position="100"/>
    </location>
</feature>
<evidence type="ECO:0000313" key="9">
    <source>
        <dbReference type="Proteomes" id="UP000319949"/>
    </source>
</evidence>
<evidence type="ECO:0000256" key="6">
    <source>
        <dbReference type="ARBA" id="ARBA00023136"/>
    </source>
</evidence>
<evidence type="ECO:0000256" key="1">
    <source>
        <dbReference type="ARBA" id="ARBA00004651"/>
    </source>
</evidence>
<keyword evidence="4 7" id="KW-0812">Transmembrane</keyword>
<dbReference type="RefSeq" id="WP_145659773.1">
    <property type="nucleotide sequence ID" value="NZ_VITK01000002.1"/>
</dbReference>
<protein>
    <recommendedName>
        <fullName evidence="7">UPF0056 membrane protein</fullName>
    </recommendedName>
</protein>
<sequence>MLEFTSSKWVADFLFGFGALFAIINPYGLAFVFLDRTISLSEAERASVARRVAAYAFAVLLVSQFLGSQILNFFGVTIPALRIAGGLVVAATGWSMLHAVPTSGNAHAVSSADAATIQRMAFFPLTIPLTTGPGTIATAIAIGISRSDSLDARFASSIVSLLVALAMTAAIYHAYRKSSAMARLFGEEGTSVVTKLSAFLLLCIGVQIIITGISEVARSIMETAPRAIP</sequence>
<evidence type="ECO:0000256" key="2">
    <source>
        <dbReference type="ARBA" id="ARBA00009784"/>
    </source>
</evidence>
<evidence type="ECO:0000256" key="7">
    <source>
        <dbReference type="RuleBase" id="RU362048"/>
    </source>
</evidence>
<feature type="transmembrane region" description="Helical" evidence="7">
    <location>
        <begin position="154"/>
        <end position="175"/>
    </location>
</feature>
<accession>A0A560E5P5</accession>
<name>A0A560E5P5_9BRAD</name>